<organism evidence="2 3">
    <name type="scientific">Armatimonas rosea</name>
    <dbReference type="NCBI Taxonomy" id="685828"/>
    <lineage>
        <taxon>Bacteria</taxon>
        <taxon>Bacillati</taxon>
        <taxon>Armatimonadota</taxon>
        <taxon>Armatimonadia</taxon>
        <taxon>Armatimonadales</taxon>
        <taxon>Armatimonadaceae</taxon>
        <taxon>Armatimonas</taxon>
    </lineage>
</organism>
<feature type="compositionally biased region" description="Basic and acidic residues" evidence="1">
    <location>
        <begin position="29"/>
        <end position="48"/>
    </location>
</feature>
<dbReference type="AlphaFoldDB" id="A0A7W9W878"/>
<evidence type="ECO:0000256" key="1">
    <source>
        <dbReference type="SAM" id="MobiDB-lite"/>
    </source>
</evidence>
<dbReference type="Proteomes" id="UP000520814">
    <property type="component" value="Unassembled WGS sequence"/>
</dbReference>
<evidence type="ECO:0000313" key="3">
    <source>
        <dbReference type="Proteomes" id="UP000520814"/>
    </source>
</evidence>
<dbReference type="RefSeq" id="WP_184200077.1">
    <property type="nucleotide sequence ID" value="NZ_JACHGW010000003.1"/>
</dbReference>
<proteinExistence type="predicted"/>
<protein>
    <submittedName>
        <fullName evidence="2">Uncharacterized protein</fullName>
    </submittedName>
</protein>
<accession>A0A7W9W878</accession>
<name>A0A7W9W878_ARMRO</name>
<feature type="region of interest" description="Disordered" evidence="1">
    <location>
        <begin position="26"/>
        <end position="73"/>
    </location>
</feature>
<keyword evidence="3" id="KW-1185">Reference proteome</keyword>
<gene>
    <name evidence="2" type="ORF">HNQ39_003801</name>
</gene>
<evidence type="ECO:0000313" key="2">
    <source>
        <dbReference type="EMBL" id="MBB6051991.1"/>
    </source>
</evidence>
<sequence length="186" mass="20487">MSRPNNTPLLAVVVLAALGGIAFLNRAQYESRPRSPEEIQQEEQERNKPKSQGTSSSEAAPAPGGDLEGLQPESYVGTMAPEREVTIGYTLSPTVQGDPAQATDALRHFSEMLERVNSQTSLNTRFRLVNVDIIRDVPEGIWLDGHYVTMFNLGTLRSEGSHLVETIMREIKSSFPPSKKPSPLKK</sequence>
<dbReference type="EMBL" id="JACHGW010000003">
    <property type="protein sequence ID" value="MBB6051991.1"/>
    <property type="molecule type" value="Genomic_DNA"/>
</dbReference>
<comment type="caution">
    <text evidence="2">The sequence shown here is derived from an EMBL/GenBank/DDBJ whole genome shotgun (WGS) entry which is preliminary data.</text>
</comment>
<reference evidence="2 3" key="1">
    <citation type="submission" date="2020-08" db="EMBL/GenBank/DDBJ databases">
        <title>Genomic Encyclopedia of Type Strains, Phase IV (KMG-IV): sequencing the most valuable type-strain genomes for metagenomic binning, comparative biology and taxonomic classification.</title>
        <authorList>
            <person name="Goeker M."/>
        </authorList>
    </citation>
    <scope>NUCLEOTIDE SEQUENCE [LARGE SCALE GENOMIC DNA]</scope>
    <source>
        <strain evidence="2 3">DSM 23562</strain>
    </source>
</reference>